<dbReference type="Proteomes" id="UP000187209">
    <property type="component" value="Unassembled WGS sequence"/>
</dbReference>
<accession>A0A1R2CVB5</accession>
<dbReference type="EMBL" id="MPUH01000051">
    <property type="protein sequence ID" value="OMJ92952.1"/>
    <property type="molecule type" value="Genomic_DNA"/>
</dbReference>
<organism evidence="2 3">
    <name type="scientific">Stentor coeruleus</name>
    <dbReference type="NCBI Taxonomy" id="5963"/>
    <lineage>
        <taxon>Eukaryota</taxon>
        <taxon>Sar</taxon>
        <taxon>Alveolata</taxon>
        <taxon>Ciliophora</taxon>
        <taxon>Postciliodesmatophora</taxon>
        <taxon>Heterotrichea</taxon>
        <taxon>Heterotrichida</taxon>
        <taxon>Stentoridae</taxon>
        <taxon>Stentor</taxon>
    </lineage>
</organism>
<protein>
    <recommendedName>
        <fullName evidence="1">C2 domain-containing protein</fullName>
    </recommendedName>
</protein>
<name>A0A1R2CVB5_9CILI</name>
<keyword evidence="3" id="KW-1185">Reference proteome</keyword>
<dbReference type="InterPro" id="IPR035892">
    <property type="entry name" value="C2_domain_sf"/>
</dbReference>
<dbReference type="InterPro" id="IPR000008">
    <property type="entry name" value="C2_dom"/>
</dbReference>
<dbReference type="SUPFAM" id="SSF49562">
    <property type="entry name" value="C2 domain (Calcium/lipid-binding domain, CaLB)"/>
    <property type="match status" value="1"/>
</dbReference>
<evidence type="ECO:0000259" key="1">
    <source>
        <dbReference type="PROSITE" id="PS50004"/>
    </source>
</evidence>
<dbReference type="OrthoDB" id="319417at2759"/>
<evidence type="ECO:0000313" key="2">
    <source>
        <dbReference type="EMBL" id="OMJ92952.1"/>
    </source>
</evidence>
<proteinExistence type="predicted"/>
<dbReference type="AlphaFoldDB" id="A0A1R2CVB5"/>
<reference evidence="2 3" key="1">
    <citation type="submission" date="2016-11" db="EMBL/GenBank/DDBJ databases">
        <title>The macronuclear genome of Stentor coeruleus: a giant cell with tiny introns.</title>
        <authorList>
            <person name="Slabodnick M."/>
            <person name="Ruby J.G."/>
            <person name="Reiff S.B."/>
            <person name="Swart E.C."/>
            <person name="Gosai S."/>
            <person name="Prabakaran S."/>
            <person name="Witkowska E."/>
            <person name="Larue G.E."/>
            <person name="Fisher S."/>
            <person name="Freeman R.M."/>
            <person name="Gunawardena J."/>
            <person name="Chu W."/>
            <person name="Stover N.A."/>
            <person name="Gregory B.D."/>
            <person name="Nowacki M."/>
            <person name="Derisi J."/>
            <person name="Roy S.W."/>
            <person name="Marshall W.F."/>
            <person name="Sood P."/>
        </authorList>
    </citation>
    <scope>NUCLEOTIDE SEQUENCE [LARGE SCALE GENOMIC DNA]</scope>
    <source>
        <strain evidence="2">WM001</strain>
    </source>
</reference>
<gene>
    <name evidence="2" type="ORF">SteCoe_4170</name>
</gene>
<feature type="domain" description="C2" evidence="1">
    <location>
        <begin position="60"/>
        <end position="179"/>
    </location>
</feature>
<comment type="caution">
    <text evidence="2">The sequence shown here is derived from an EMBL/GenBank/DDBJ whole genome shotgun (WGS) entry which is preliminary data.</text>
</comment>
<evidence type="ECO:0000313" key="3">
    <source>
        <dbReference type="Proteomes" id="UP000187209"/>
    </source>
</evidence>
<sequence>MGECTSRPSNQELEQHIQELNSKNDIYFRYIPLHTLTKESLQSEKNLHILESKIKILKKKKQDFNSKLESANHGISAIPELNIEVQKGINLLESGICWTQGKPYVTVSLEPNGPKYETFESNIYRPYWYKLIQFKQTIPYVKIVLRVMAKKNYGVDTCLGFYEIKISEINDQMVKEGWFNLESSGNSVPSIRIRVQYIFDEKKLLEDIVGLCDEKISVIEEVVRKIHDASHNST</sequence>
<dbReference type="PROSITE" id="PS50004">
    <property type="entry name" value="C2"/>
    <property type="match status" value="1"/>
</dbReference>
<dbReference type="Pfam" id="PF00168">
    <property type="entry name" value="C2"/>
    <property type="match status" value="1"/>
</dbReference>
<dbReference type="Gene3D" id="2.60.40.150">
    <property type="entry name" value="C2 domain"/>
    <property type="match status" value="1"/>
</dbReference>